<protein>
    <recommendedName>
        <fullName evidence="2">histidine kinase</fullName>
        <ecNumber evidence="2">2.7.13.3</ecNumber>
    </recommendedName>
</protein>
<dbReference type="Proteomes" id="UP000249725">
    <property type="component" value="Unassembled WGS sequence"/>
</dbReference>
<dbReference type="PANTHER" id="PTHR43047:SF72">
    <property type="entry name" value="OSMOSENSING HISTIDINE PROTEIN KINASE SLN1"/>
    <property type="match status" value="1"/>
</dbReference>
<dbReference type="AlphaFoldDB" id="A0A328AE00"/>
<comment type="catalytic activity">
    <reaction evidence="1">
        <text>ATP + protein L-histidine = ADP + protein N-phospho-L-histidine.</text>
        <dbReference type="EC" id="2.7.13.3"/>
    </reaction>
</comment>
<dbReference type="GO" id="GO:0009927">
    <property type="term" value="F:histidine phosphotransfer kinase activity"/>
    <property type="evidence" value="ECO:0007669"/>
    <property type="project" value="TreeGrafter"/>
</dbReference>
<dbReference type="Gene3D" id="3.30.565.10">
    <property type="entry name" value="Histidine kinase-like ATPase, C-terminal domain"/>
    <property type="match status" value="1"/>
</dbReference>
<evidence type="ECO:0000256" key="1">
    <source>
        <dbReference type="ARBA" id="ARBA00000085"/>
    </source>
</evidence>
<keyword evidence="3" id="KW-0808">Transferase</keyword>
<evidence type="ECO:0000256" key="2">
    <source>
        <dbReference type="ARBA" id="ARBA00012438"/>
    </source>
</evidence>
<dbReference type="InterPro" id="IPR005467">
    <property type="entry name" value="His_kinase_dom"/>
</dbReference>
<evidence type="ECO:0000259" key="5">
    <source>
        <dbReference type="PROSITE" id="PS50109"/>
    </source>
</evidence>
<accession>A0A328AE00</accession>
<dbReference type="Pfam" id="PF02518">
    <property type="entry name" value="HATPase_c"/>
    <property type="match status" value="1"/>
</dbReference>
<dbReference type="PROSITE" id="PS50109">
    <property type="entry name" value="HIS_KIN"/>
    <property type="match status" value="1"/>
</dbReference>
<dbReference type="InterPro" id="IPR004358">
    <property type="entry name" value="Sig_transdc_His_kin-like_C"/>
</dbReference>
<dbReference type="InterPro" id="IPR003594">
    <property type="entry name" value="HATPase_dom"/>
</dbReference>
<dbReference type="SMART" id="SM00387">
    <property type="entry name" value="HATPase_c"/>
    <property type="match status" value="1"/>
</dbReference>
<dbReference type="EC" id="2.7.13.3" evidence="2"/>
<evidence type="ECO:0000256" key="4">
    <source>
        <dbReference type="ARBA" id="ARBA00022777"/>
    </source>
</evidence>
<dbReference type="GO" id="GO:0005886">
    <property type="term" value="C:plasma membrane"/>
    <property type="evidence" value="ECO:0007669"/>
    <property type="project" value="TreeGrafter"/>
</dbReference>
<proteinExistence type="predicted"/>
<gene>
    <name evidence="6" type="ORF">DJ018_11065</name>
</gene>
<dbReference type="InterPro" id="IPR036890">
    <property type="entry name" value="HATPase_C_sf"/>
</dbReference>
<reference evidence="7" key="1">
    <citation type="submission" date="2018-05" db="EMBL/GenBank/DDBJ databases">
        <authorList>
            <person name="Li X."/>
        </authorList>
    </citation>
    <scope>NUCLEOTIDE SEQUENCE [LARGE SCALE GENOMIC DNA]</scope>
    <source>
        <strain evidence="7">YIM 73061</strain>
    </source>
</reference>
<keyword evidence="7" id="KW-1185">Reference proteome</keyword>
<dbReference type="GO" id="GO:0000155">
    <property type="term" value="F:phosphorelay sensor kinase activity"/>
    <property type="evidence" value="ECO:0007669"/>
    <property type="project" value="TreeGrafter"/>
</dbReference>
<evidence type="ECO:0000313" key="6">
    <source>
        <dbReference type="EMBL" id="RAK53012.1"/>
    </source>
</evidence>
<dbReference type="PRINTS" id="PR00344">
    <property type="entry name" value="BCTRLSENSOR"/>
</dbReference>
<name>A0A328AE00_9CAUL</name>
<dbReference type="EMBL" id="QFYR01000002">
    <property type="protein sequence ID" value="RAK53012.1"/>
    <property type="molecule type" value="Genomic_DNA"/>
</dbReference>
<comment type="caution">
    <text evidence="6">The sequence shown here is derived from an EMBL/GenBank/DDBJ whole genome shotgun (WGS) entry which is preliminary data.</text>
</comment>
<feature type="domain" description="Histidine kinase" evidence="5">
    <location>
        <begin position="1"/>
        <end position="97"/>
    </location>
</feature>
<dbReference type="PANTHER" id="PTHR43047">
    <property type="entry name" value="TWO-COMPONENT HISTIDINE PROTEIN KINASE"/>
    <property type="match status" value="1"/>
</dbReference>
<evidence type="ECO:0000313" key="7">
    <source>
        <dbReference type="Proteomes" id="UP000249725"/>
    </source>
</evidence>
<evidence type="ECO:0000256" key="3">
    <source>
        <dbReference type="ARBA" id="ARBA00022679"/>
    </source>
</evidence>
<organism evidence="6 7">
    <name type="scientific">Phenylobacterium deserti</name>
    <dbReference type="NCBI Taxonomy" id="1914756"/>
    <lineage>
        <taxon>Bacteria</taxon>
        <taxon>Pseudomonadati</taxon>
        <taxon>Pseudomonadota</taxon>
        <taxon>Alphaproteobacteria</taxon>
        <taxon>Caulobacterales</taxon>
        <taxon>Caulobacteraceae</taxon>
        <taxon>Phenylobacterium</taxon>
    </lineage>
</organism>
<sequence length="107" mass="10905">MLNAAQAMAAQPGPKDLVVTIRAEGEMLRVDVRDNGPGIPPGQLGTIFDPFYSTKPGGMGMGLAICKTCVGAQGGRLWVASTPGEGSTFSFTVPTARAALPLGDAAE</sequence>
<keyword evidence="4" id="KW-0418">Kinase</keyword>
<dbReference type="SUPFAM" id="SSF55874">
    <property type="entry name" value="ATPase domain of HSP90 chaperone/DNA topoisomerase II/histidine kinase"/>
    <property type="match status" value="1"/>
</dbReference>